<dbReference type="Pfam" id="PF01395">
    <property type="entry name" value="PBP_GOBP"/>
    <property type="match status" value="1"/>
</dbReference>
<sequence length="173" mass="18979">MENSKALVLLLAIGFCCVASTLGESCMGKLTQSANFVVAQTACVKNLKLNVSDIESLTPATLKENHFDDKCFTNCTLESMNAYHNGTFKKEAILEQLKAVVPETDHENLSKVVDTCVEKATQKPGGHKHKHNKNGNEKKTKDIKLHAGHMGKCSCKRAAKFVSCMMENDIMTC</sequence>
<accession>A0A1D2MEL2</accession>
<reference evidence="3 4" key="1">
    <citation type="journal article" date="2016" name="Genome Biol. Evol.">
        <title>Gene Family Evolution Reflects Adaptation to Soil Environmental Stressors in the Genome of the Collembolan Orchesella cincta.</title>
        <authorList>
            <person name="Faddeeva-Vakhrusheva A."/>
            <person name="Derks M.F."/>
            <person name="Anvar S.Y."/>
            <person name="Agamennone V."/>
            <person name="Suring W."/>
            <person name="Smit S."/>
            <person name="van Straalen N.M."/>
            <person name="Roelofs D."/>
        </authorList>
    </citation>
    <scope>NUCLEOTIDE SEQUENCE [LARGE SCALE GENOMIC DNA]</scope>
    <source>
        <tissue evidence="3">Mixed pool</tissue>
    </source>
</reference>
<dbReference type="InterPro" id="IPR036728">
    <property type="entry name" value="PBP_GOBP_sf"/>
</dbReference>
<evidence type="ECO:0000313" key="3">
    <source>
        <dbReference type="EMBL" id="ODM91457.1"/>
    </source>
</evidence>
<dbReference type="GO" id="GO:0005549">
    <property type="term" value="F:odorant binding"/>
    <property type="evidence" value="ECO:0007669"/>
    <property type="project" value="InterPro"/>
</dbReference>
<dbReference type="Gene3D" id="1.10.238.20">
    <property type="entry name" value="Pheromone/general odorant binding protein domain"/>
    <property type="match status" value="1"/>
</dbReference>
<dbReference type="SUPFAM" id="SSF47565">
    <property type="entry name" value="Insect pheromone/odorant-binding proteins"/>
    <property type="match status" value="1"/>
</dbReference>
<dbReference type="InterPro" id="IPR006170">
    <property type="entry name" value="PBP/GOBP"/>
</dbReference>
<evidence type="ECO:0000256" key="1">
    <source>
        <dbReference type="SAM" id="MobiDB-lite"/>
    </source>
</evidence>
<gene>
    <name evidence="3" type="ORF">Ocin01_15229</name>
</gene>
<dbReference type="Proteomes" id="UP000094527">
    <property type="component" value="Unassembled WGS sequence"/>
</dbReference>
<evidence type="ECO:0000256" key="2">
    <source>
        <dbReference type="SAM" id="SignalP"/>
    </source>
</evidence>
<comment type="caution">
    <text evidence="3">The sequence shown here is derived from an EMBL/GenBank/DDBJ whole genome shotgun (WGS) entry which is preliminary data.</text>
</comment>
<protein>
    <submittedName>
        <fullName evidence="3">General odorant-binding protein 19a</fullName>
    </submittedName>
</protein>
<organism evidence="3 4">
    <name type="scientific">Orchesella cincta</name>
    <name type="common">Springtail</name>
    <name type="synonym">Podura cincta</name>
    <dbReference type="NCBI Taxonomy" id="48709"/>
    <lineage>
        <taxon>Eukaryota</taxon>
        <taxon>Metazoa</taxon>
        <taxon>Ecdysozoa</taxon>
        <taxon>Arthropoda</taxon>
        <taxon>Hexapoda</taxon>
        <taxon>Collembola</taxon>
        <taxon>Entomobryomorpha</taxon>
        <taxon>Entomobryoidea</taxon>
        <taxon>Orchesellidae</taxon>
        <taxon>Orchesellinae</taxon>
        <taxon>Orchesella</taxon>
    </lineage>
</organism>
<keyword evidence="2" id="KW-0732">Signal</keyword>
<evidence type="ECO:0000313" key="4">
    <source>
        <dbReference type="Proteomes" id="UP000094527"/>
    </source>
</evidence>
<feature type="chain" id="PRO_5008903896" evidence="2">
    <location>
        <begin position="24"/>
        <end position="173"/>
    </location>
</feature>
<dbReference type="AlphaFoldDB" id="A0A1D2MEL2"/>
<keyword evidence="4" id="KW-1185">Reference proteome</keyword>
<dbReference type="EMBL" id="LJIJ01001543">
    <property type="protein sequence ID" value="ODM91457.1"/>
    <property type="molecule type" value="Genomic_DNA"/>
</dbReference>
<proteinExistence type="predicted"/>
<feature type="signal peptide" evidence="2">
    <location>
        <begin position="1"/>
        <end position="23"/>
    </location>
</feature>
<feature type="region of interest" description="Disordered" evidence="1">
    <location>
        <begin position="120"/>
        <end position="139"/>
    </location>
</feature>
<name>A0A1D2MEL2_ORCCI</name>